<dbReference type="PROSITE" id="PS50088">
    <property type="entry name" value="ANK_REPEAT"/>
    <property type="match status" value="3"/>
</dbReference>
<organism evidence="3">
    <name type="scientific">Acanthamoeba polyphaga mimivirus</name>
    <name type="common">APMV</name>
    <dbReference type="NCBI Taxonomy" id="212035"/>
    <lineage>
        <taxon>Viruses</taxon>
        <taxon>Varidnaviria</taxon>
        <taxon>Bamfordvirae</taxon>
        <taxon>Nucleocytoviricota</taxon>
        <taxon>Megaviricetes</taxon>
        <taxon>Imitervirales</taxon>
        <taxon>Mimiviridae</taxon>
        <taxon>Megamimivirinae</taxon>
        <taxon>Mimivirus</taxon>
        <taxon>Mimivirus bradfordmassiliense</taxon>
    </lineage>
</organism>
<accession>A0A2L2DNX3</accession>
<reference evidence="3" key="1">
    <citation type="journal article" date="2017" name="Front. Microbiol.">
        <title>Genome Characterization of the First Mimiviruses of Lineage C Isolated in Brazil.</title>
        <authorList>
            <person name="Assis F.L."/>
            <person name="Franco-Luiz A.P.M."/>
            <person name="Dos Santos R.N."/>
            <person name="Campos F.S."/>
            <person name="Dornas F.P."/>
            <person name="Borato P.V.M."/>
            <person name="Franco A.C."/>
            <person name="Abrahao J.S."/>
            <person name="Colson P."/>
            <person name="Scola B."/>
        </authorList>
    </citation>
    <scope>NUCLEOTIDE SEQUENCE [LARGE SCALE GENOMIC DNA]</scope>
</reference>
<dbReference type="Pfam" id="PF12796">
    <property type="entry name" value="Ank_2"/>
    <property type="match status" value="2"/>
</dbReference>
<dbReference type="PANTHER" id="PTHR24188">
    <property type="entry name" value="ANKYRIN REPEAT PROTEIN"/>
    <property type="match status" value="1"/>
</dbReference>
<proteinExistence type="predicted"/>
<evidence type="ECO:0000256" key="1">
    <source>
        <dbReference type="ARBA" id="ARBA00022737"/>
    </source>
</evidence>
<dbReference type="PROSITE" id="PS50297">
    <property type="entry name" value="ANK_REP_REGION"/>
    <property type="match status" value="1"/>
</dbReference>
<dbReference type="SUPFAM" id="SSF48403">
    <property type="entry name" value="Ankyrin repeat"/>
    <property type="match status" value="1"/>
</dbReference>
<organismHost>
    <name type="scientific">Acanthamoeba polyphaga</name>
    <name type="common">Amoeba</name>
    <dbReference type="NCBI Taxonomy" id="5757"/>
</organismHost>
<dbReference type="EMBL" id="MG602508">
    <property type="protein sequence ID" value="AVG47891.1"/>
    <property type="molecule type" value="Genomic_DNA"/>
</dbReference>
<protein>
    <submittedName>
        <fullName evidence="3">Ankyrin repeat protein</fullName>
    </submittedName>
</protein>
<keyword evidence="1" id="KW-0677">Repeat</keyword>
<name>A0A2L2DNX3_MIMIV</name>
<dbReference type="PANTHER" id="PTHR24188:SF29">
    <property type="entry name" value="GH09064P"/>
    <property type="match status" value="1"/>
</dbReference>
<dbReference type="Gene3D" id="1.25.40.20">
    <property type="entry name" value="Ankyrin repeat-containing domain"/>
    <property type="match status" value="1"/>
</dbReference>
<evidence type="ECO:0000256" key="2">
    <source>
        <dbReference type="ARBA" id="ARBA00023043"/>
    </source>
</evidence>
<dbReference type="SMART" id="SM00248">
    <property type="entry name" value="ANK"/>
    <property type="match status" value="4"/>
</dbReference>
<sequence>MSSELFLKVTNKEECHNKYPYKDGLNKLEDKFNDNPKDSCVPGRLYFCKPKHIHKYFNYGVYLREVYLPTDNPDFKMIKDPSGKKYGANMIILGKKYFLGDPKTWEFMNTISVKFEKSSLDYIISKNYIECLKYLISIGVNKDLALIIASKNGNLDIVKYLISLGANLHAHENKSVRLACKYGHLDVVKFLVDNGAIIHSKNNYAIKSACDNGHINIVKYLIECGINIRETDNYKIKVIQIENDLDIFLIPKRQELYTTYNGHTYEWTTVQFPSYYDRFKKYVNTTKSNNQ</sequence>
<dbReference type="InterPro" id="IPR002110">
    <property type="entry name" value="Ankyrin_rpt"/>
</dbReference>
<keyword evidence="2" id="KW-0040">ANK repeat</keyword>
<evidence type="ECO:0000313" key="3">
    <source>
        <dbReference type="EMBL" id="AVG47891.1"/>
    </source>
</evidence>
<dbReference type="InterPro" id="IPR036770">
    <property type="entry name" value="Ankyrin_rpt-contain_sf"/>
</dbReference>
<dbReference type="Proteomes" id="UP000279644">
    <property type="component" value="Segment"/>
</dbReference>